<dbReference type="EMBL" id="JBEZFP010000008">
    <property type="protein sequence ID" value="MEU8132796.1"/>
    <property type="molecule type" value="Genomic_DNA"/>
</dbReference>
<feature type="region of interest" description="Disordered" evidence="1">
    <location>
        <begin position="104"/>
        <end position="130"/>
    </location>
</feature>
<gene>
    <name evidence="2" type="ORF">AB0C36_04730</name>
</gene>
<protein>
    <recommendedName>
        <fullName evidence="4">Secreted protein</fullName>
    </recommendedName>
</protein>
<evidence type="ECO:0008006" key="4">
    <source>
        <dbReference type="Google" id="ProtNLM"/>
    </source>
</evidence>
<dbReference type="Proteomes" id="UP001551482">
    <property type="component" value="Unassembled WGS sequence"/>
</dbReference>
<sequence length="463" mass="46701">MGTTDSRLDLLRGSLPTRNHNARTVAALAANPGCARRGVMDAAGIDKTVLATRLGFPVAYGQSPFAIVRGHAFEALVKEDAGAGLRALLHEALGVTPEDVVEGDYAELGGDPAEDAPEGAAQRPGREERVARTRTALRRALETARPGLCAILDHPLLPLDVAGTRAYLEPDAMACLVAGRLHVVEIKSFSVIDGVADPAKLASAARQAAVYVLALQQTAAHLGHPPEVVSTDVVLVCPRDFSNQPTAALLDIRKELAVTRRRLARLARVDDLLDTLPLGLTFDLDDAAGQAAVARAVGAVRAEYIPGCLSTCELAHFCRSEARACEGAHGSGGLVGTLGTGIRGELGGIEDIGRALDLADGKCAPERGEEEIARLLRRAEALRREVLAEAAAGGGAASAGNTGSAGNAGSASGTVNVSGTVGSAEAGMTGATGAGGAAGAAGVVGQGGTAKAGGLAGAVGGVS</sequence>
<evidence type="ECO:0000313" key="3">
    <source>
        <dbReference type="Proteomes" id="UP001551482"/>
    </source>
</evidence>
<evidence type="ECO:0000313" key="2">
    <source>
        <dbReference type="EMBL" id="MEU8132796.1"/>
    </source>
</evidence>
<comment type="caution">
    <text evidence="2">The sequence shown here is derived from an EMBL/GenBank/DDBJ whole genome shotgun (WGS) entry which is preliminary data.</text>
</comment>
<dbReference type="RefSeq" id="WP_358349218.1">
    <property type="nucleotide sequence ID" value="NZ_JBEZFP010000008.1"/>
</dbReference>
<proteinExistence type="predicted"/>
<organism evidence="2 3">
    <name type="scientific">Streptodolium elevatio</name>
    <dbReference type="NCBI Taxonomy" id="3157996"/>
    <lineage>
        <taxon>Bacteria</taxon>
        <taxon>Bacillati</taxon>
        <taxon>Actinomycetota</taxon>
        <taxon>Actinomycetes</taxon>
        <taxon>Kitasatosporales</taxon>
        <taxon>Streptomycetaceae</taxon>
        <taxon>Streptodolium</taxon>
    </lineage>
</organism>
<keyword evidence="3" id="KW-1185">Reference proteome</keyword>
<evidence type="ECO:0000256" key="1">
    <source>
        <dbReference type="SAM" id="MobiDB-lite"/>
    </source>
</evidence>
<reference evidence="2 3" key="1">
    <citation type="submission" date="2024-06" db="EMBL/GenBank/DDBJ databases">
        <title>The Natural Products Discovery Center: Release of the First 8490 Sequenced Strains for Exploring Actinobacteria Biosynthetic Diversity.</title>
        <authorList>
            <person name="Kalkreuter E."/>
            <person name="Kautsar S.A."/>
            <person name="Yang D."/>
            <person name="Bader C.D."/>
            <person name="Teijaro C.N."/>
            <person name="Fluegel L."/>
            <person name="Davis C.M."/>
            <person name="Simpson J.R."/>
            <person name="Lauterbach L."/>
            <person name="Steele A.D."/>
            <person name="Gui C."/>
            <person name="Meng S."/>
            <person name="Li G."/>
            <person name="Viehrig K."/>
            <person name="Ye F."/>
            <person name="Su P."/>
            <person name="Kiefer A.F."/>
            <person name="Nichols A."/>
            <person name="Cepeda A.J."/>
            <person name="Yan W."/>
            <person name="Fan B."/>
            <person name="Jiang Y."/>
            <person name="Adhikari A."/>
            <person name="Zheng C.-J."/>
            <person name="Schuster L."/>
            <person name="Cowan T.M."/>
            <person name="Smanski M.J."/>
            <person name="Chevrette M.G."/>
            <person name="De Carvalho L.P.S."/>
            <person name="Shen B."/>
        </authorList>
    </citation>
    <scope>NUCLEOTIDE SEQUENCE [LARGE SCALE GENOMIC DNA]</scope>
    <source>
        <strain evidence="2 3">NPDC048946</strain>
    </source>
</reference>
<name>A0ABV3DAM6_9ACTN</name>
<accession>A0ABV3DAM6</accession>